<name>A0A0D7AX95_9AGAR</name>
<evidence type="ECO:0000313" key="3">
    <source>
        <dbReference type="Proteomes" id="UP000054007"/>
    </source>
</evidence>
<gene>
    <name evidence="2" type="ORF">CYLTODRAFT_426618</name>
</gene>
<feature type="region of interest" description="Disordered" evidence="1">
    <location>
        <begin position="88"/>
        <end position="107"/>
    </location>
</feature>
<proteinExistence type="predicted"/>
<dbReference type="EMBL" id="KN880744">
    <property type="protein sequence ID" value="KIY62832.1"/>
    <property type="molecule type" value="Genomic_DNA"/>
</dbReference>
<evidence type="ECO:0000256" key="1">
    <source>
        <dbReference type="SAM" id="MobiDB-lite"/>
    </source>
</evidence>
<evidence type="ECO:0000313" key="2">
    <source>
        <dbReference type="EMBL" id="KIY62832.1"/>
    </source>
</evidence>
<dbReference type="Proteomes" id="UP000054007">
    <property type="component" value="Unassembled WGS sequence"/>
</dbReference>
<dbReference type="OrthoDB" id="432299at2759"/>
<feature type="compositionally biased region" description="Low complexity" evidence="1">
    <location>
        <begin position="322"/>
        <end position="335"/>
    </location>
</feature>
<feature type="compositionally biased region" description="Polar residues" evidence="1">
    <location>
        <begin position="18"/>
        <end position="29"/>
    </location>
</feature>
<dbReference type="AlphaFoldDB" id="A0A0D7AX95"/>
<accession>A0A0D7AX95</accession>
<feature type="region of interest" description="Disordered" evidence="1">
    <location>
        <begin position="1"/>
        <end position="78"/>
    </location>
</feature>
<feature type="region of interest" description="Disordered" evidence="1">
    <location>
        <begin position="292"/>
        <end position="347"/>
    </location>
</feature>
<protein>
    <submittedName>
        <fullName evidence="2">Uncharacterized protein</fullName>
    </submittedName>
</protein>
<reference evidence="2 3" key="1">
    <citation type="journal article" date="2015" name="Fungal Genet. Biol.">
        <title>Evolution of novel wood decay mechanisms in Agaricales revealed by the genome sequences of Fistulina hepatica and Cylindrobasidium torrendii.</title>
        <authorList>
            <person name="Floudas D."/>
            <person name="Held B.W."/>
            <person name="Riley R."/>
            <person name="Nagy L.G."/>
            <person name="Koehler G."/>
            <person name="Ransdell A.S."/>
            <person name="Younus H."/>
            <person name="Chow J."/>
            <person name="Chiniquy J."/>
            <person name="Lipzen A."/>
            <person name="Tritt A."/>
            <person name="Sun H."/>
            <person name="Haridas S."/>
            <person name="LaButti K."/>
            <person name="Ohm R.A."/>
            <person name="Kues U."/>
            <person name="Blanchette R.A."/>
            <person name="Grigoriev I.V."/>
            <person name="Minto R.E."/>
            <person name="Hibbett D.S."/>
        </authorList>
    </citation>
    <scope>NUCLEOTIDE SEQUENCE [LARGE SCALE GENOMIC DNA]</scope>
    <source>
        <strain evidence="2 3">FP15055 ss-10</strain>
    </source>
</reference>
<feature type="compositionally biased region" description="Polar residues" evidence="1">
    <location>
        <begin position="292"/>
        <end position="306"/>
    </location>
</feature>
<organism evidence="2 3">
    <name type="scientific">Cylindrobasidium torrendii FP15055 ss-10</name>
    <dbReference type="NCBI Taxonomy" id="1314674"/>
    <lineage>
        <taxon>Eukaryota</taxon>
        <taxon>Fungi</taxon>
        <taxon>Dikarya</taxon>
        <taxon>Basidiomycota</taxon>
        <taxon>Agaricomycotina</taxon>
        <taxon>Agaricomycetes</taxon>
        <taxon>Agaricomycetidae</taxon>
        <taxon>Agaricales</taxon>
        <taxon>Marasmiineae</taxon>
        <taxon>Physalacriaceae</taxon>
        <taxon>Cylindrobasidium</taxon>
    </lineage>
</organism>
<sequence length="708" mass="78404">MLAVSSETDQFSERPMNHITNLSNGTEDGNMSVEPEISMGIKDEDDEDEDLASTQGGRTPTRDPPQSPEGEGNDSKDVYFASATIVSDTSPSVGATPVELSTPSPPPIMNGMPSLDVDIPGLNVLRDIDTNEVAQNFPAPRDSTPVLAPQLSEEEASSRLCETLRSAVLTNSKLRQPDLDLDSLSMKLSDTLTRDDGQRLLSLLRSSISAESLHRVQKEFKKPKEASQPQTALEQEAVDLINDVIAEETRRHYTQTDTDTPGQRFVTPEQMRARLASSHTVQSMAESTSILRATNDPSPSTWSYTQLRPEVSPKMDTSRSVSPAFSMHSSNASSSVYKTSPERRRSHQQVHPYFSASARYRRSQEQLFNDSGTAWSPPRYHVPLMHGQHPDYHFDRERNYGDVSNQERARWPPADARYGDSYTEPRHERGQWREGYGYDYPKGGFGRPPPASAPAFVSENASGFPEHSRLRELDASSTRSWEMRRRSHSPPARWPTVGASDMYGREHVENRLVQKLQPHSPIKSSFDFVAKNEHEMKIDKVPPETLPVPGQWARYEAGPGSSVWEHTFVIGSAQAQAWNVWAEGQGRRSDVTRQVRVQVGCSVSHGETNGNVTLETEGSMGQWPPKGTILIEVNPGTPVGRLVVPDDELRLPVDITHTLKEGDNIVRLAQLDSVGDGCAYVLIASWLEIPHSPPSFLNNSASSIPAGL</sequence>
<feature type="region of interest" description="Disordered" evidence="1">
    <location>
        <begin position="444"/>
        <end position="475"/>
    </location>
</feature>
<keyword evidence="3" id="KW-1185">Reference proteome</keyword>